<evidence type="ECO:0000256" key="4">
    <source>
        <dbReference type="SAM" id="Phobius"/>
    </source>
</evidence>
<dbReference type="InterPro" id="IPR058624">
    <property type="entry name" value="MdtA-like_HH"/>
</dbReference>
<dbReference type="Pfam" id="PF25917">
    <property type="entry name" value="BSH_RND"/>
    <property type="match status" value="1"/>
</dbReference>
<name>E8UZ98_TERSS</name>
<feature type="transmembrane region" description="Helical" evidence="4">
    <location>
        <begin position="20"/>
        <end position="39"/>
    </location>
</feature>
<comment type="similarity">
    <text evidence="2">Belongs to the membrane fusion protein (MFP) (TC 8.A.1) family.</text>
</comment>
<dbReference type="InterPro" id="IPR006143">
    <property type="entry name" value="RND_pump_MFP"/>
</dbReference>
<dbReference type="InterPro" id="IPR058792">
    <property type="entry name" value="Beta-barrel_RND_2"/>
</dbReference>
<dbReference type="GO" id="GO:0015562">
    <property type="term" value="F:efflux transmembrane transporter activity"/>
    <property type="evidence" value="ECO:0007669"/>
    <property type="project" value="TreeGrafter"/>
</dbReference>
<keyword evidence="10" id="KW-1185">Reference proteome</keyword>
<dbReference type="NCBIfam" id="TIGR01730">
    <property type="entry name" value="RND_mfp"/>
    <property type="match status" value="1"/>
</dbReference>
<dbReference type="Pfam" id="PF25876">
    <property type="entry name" value="HH_MFP_RND"/>
    <property type="match status" value="1"/>
</dbReference>
<evidence type="ECO:0000256" key="2">
    <source>
        <dbReference type="ARBA" id="ARBA00009477"/>
    </source>
</evidence>
<dbReference type="OrthoDB" id="9806939at2"/>
<dbReference type="AlphaFoldDB" id="E8UZ98"/>
<dbReference type="eggNOG" id="COG0845">
    <property type="taxonomic scope" value="Bacteria"/>
</dbReference>
<dbReference type="RefSeq" id="WP_013567849.1">
    <property type="nucleotide sequence ID" value="NC_014963.1"/>
</dbReference>
<evidence type="ECO:0000313" key="10">
    <source>
        <dbReference type="Proteomes" id="UP000006844"/>
    </source>
</evidence>
<reference evidence="9 10" key="1">
    <citation type="journal article" date="2012" name="Stand. Genomic Sci.">
        <title>Complete genome sequence of Terriglobus saanensis type strain SP1PR4(T), an Acidobacteria from tundra soil.</title>
        <authorList>
            <person name="Rawat S.R."/>
            <person name="Mannisto M.K."/>
            <person name="Starovoytov V."/>
            <person name="Goodwin L."/>
            <person name="Nolan M."/>
            <person name="Hauser L."/>
            <person name="Land M."/>
            <person name="Davenport K.W."/>
            <person name="Woyke T."/>
            <person name="Haggblom M.M."/>
        </authorList>
    </citation>
    <scope>NUCLEOTIDE SEQUENCE</scope>
    <source>
        <strain evidence="10">ATCC BAA-1853 / DSM 23119 / SP1PR4</strain>
    </source>
</reference>
<evidence type="ECO:0000259" key="8">
    <source>
        <dbReference type="Pfam" id="PF25967"/>
    </source>
</evidence>
<keyword evidence="3" id="KW-0813">Transport</keyword>
<accession>E8UZ98</accession>
<feature type="domain" description="Multidrug resistance protein MdtA-like barrel-sandwich hybrid" evidence="6">
    <location>
        <begin position="88"/>
        <end position="236"/>
    </location>
</feature>
<dbReference type="STRING" id="401053.AciPR4_1292"/>
<feature type="domain" description="Multidrug resistance protein MdtA-like C-terminal permuted SH3" evidence="8">
    <location>
        <begin position="332"/>
        <end position="389"/>
    </location>
</feature>
<dbReference type="HOGENOM" id="CLU_018816_1_4_0"/>
<evidence type="ECO:0000256" key="3">
    <source>
        <dbReference type="ARBA" id="ARBA00022448"/>
    </source>
</evidence>
<dbReference type="Gene3D" id="2.40.50.100">
    <property type="match status" value="1"/>
</dbReference>
<dbReference type="PANTHER" id="PTHR30469:SF37">
    <property type="entry name" value="RAGD PROTEIN"/>
    <property type="match status" value="1"/>
</dbReference>
<gene>
    <name evidence="9" type="ordered locus">AciPR4_1292</name>
</gene>
<feature type="domain" description="CusB-like beta-barrel" evidence="7">
    <location>
        <begin position="254"/>
        <end position="325"/>
    </location>
</feature>
<evidence type="ECO:0000259" key="7">
    <source>
        <dbReference type="Pfam" id="PF25954"/>
    </source>
</evidence>
<proteinExistence type="inferred from homology"/>
<dbReference type="FunFam" id="2.40.30.170:FF:000010">
    <property type="entry name" value="Efflux RND transporter periplasmic adaptor subunit"/>
    <property type="match status" value="1"/>
</dbReference>
<keyword evidence="4" id="KW-0812">Transmembrane</keyword>
<sequence length="403" mass="42477">MSHTMSDTVQPVKPAGRGPVAVAGGAFLLLVLVGIVFLIPKLHHNHELADQAVQTTTEIPVHTVVIASGTADTKLDLPGTVQAFEQTPVFARTSGYVTKRFVDIGDHVKRGQLLAIIEDPTTQQSLRQAQATVLQMKAQLMQQQANAKLSTANGARWQQLYQAGVVSKVDAETRTAESGANDAAVEAARANIAAAEANVRSLEEQAGFSRVTAPFAGIVLSRNIDTGSLISSGSLNSVTQMFTIGQASMVRIFANVPQSMAGAVSAAKSATIHVRELPGRTFPGTITRTSNSLDPATRTLLTEIDLPNPDGKILPGMYADVQFDTPLAMKPVLLPANALVVRSVGPQAVVMDANHIVHYRAIVLGRDFGAYTEVVSGLKPGDVVVISPGDAVVDGAKVEPEKS</sequence>
<dbReference type="Proteomes" id="UP000006844">
    <property type="component" value="Chromosome"/>
</dbReference>
<dbReference type="Gene3D" id="1.10.287.470">
    <property type="entry name" value="Helix hairpin bin"/>
    <property type="match status" value="1"/>
</dbReference>
<dbReference type="GO" id="GO:1990281">
    <property type="term" value="C:efflux pump complex"/>
    <property type="evidence" value="ECO:0007669"/>
    <property type="project" value="TreeGrafter"/>
</dbReference>
<organism evidence="9 10">
    <name type="scientific">Terriglobus saanensis (strain ATCC BAA-1853 / DSM 23119 / SP1PR4)</name>
    <dbReference type="NCBI Taxonomy" id="401053"/>
    <lineage>
        <taxon>Bacteria</taxon>
        <taxon>Pseudomonadati</taxon>
        <taxon>Acidobacteriota</taxon>
        <taxon>Terriglobia</taxon>
        <taxon>Terriglobales</taxon>
        <taxon>Acidobacteriaceae</taxon>
        <taxon>Terriglobus</taxon>
    </lineage>
</organism>
<feature type="domain" description="Multidrug resistance protein MdtA-like alpha-helical hairpin" evidence="5">
    <location>
        <begin position="134"/>
        <end position="198"/>
    </location>
</feature>
<dbReference type="Pfam" id="PF25954">
    <property type="entry name" value="Beta-barrel_RND_2"/>
    <property type="match status" value="1"/>
</dbReference>
<keyword evidence="4" id="KW-0472">Membrane</keyword>
<dbReference type="Gene3D" id="2.40.30.170">
    <property type="match status" value="1"/>
</dbReference>
<dbReference type="InterPro" id="IPR058627">
    <property type="entry name" value="MdtA-like_C"/>
</dbReference>
<comment type="subcellular location">
    <subcellularLocation>
        <location evidence="1">Cell envelope</location>
    </subcellularLocation>
</comment>
<evidence type="ECO:0000313" key="9">
    <source>
        <dbReference type="EMBL" id="ADV82116.1"/>
    </source>
</evidence>
<dbReference type="Gene3D" id="2.40.420.20">
    <property type="match status" value="1"/>
</dbReference>
<dbReference type="Pfam" id="PF25967">
    <property type="entry name" value="RND-MFP_C"/>
    <property type="match status" value="1"/>
</dbReference>
<evidence type="ECO:0000256" key="1">
    <source>
        <dbReference type="ARBA" id="ARBA00004196"/>
    </source>
</evidence>
<dbReference type="EMBL" id="CP002467">
    <property type="protein sequence ID" value="ADV82116.1"/>
    <property type="molecule type" value="Genomic_DNA"/>
</dbReference>
<dbReference type="SUPFAM" id="SSF111369">
    <property type="entry name" value="HlyD-like secretion proteins"/>
    <property type="match status" value="1"/>
</dbReference>
<dbReference type="PANTHER" id="PTHR30469">
    <property type="entry name" value="MULTIDRUG RESISTANCE PROTEIN MDTA"/>
    <property type="match status" value="1"/>
</dbReference>
<evidence type="ECO:0000259" key="5">
    <source>
        <dbReference type="Pfam" id="PF25876"/>
    </source>
</evidence>
<keyword evidence="4" id="KW-1133">Transmembrane helix</keyword>
<dbReference type="KEGG" id="tsa:AciPR4_1292"/>
<protein>
    <submittedName>
        <fullName evidence="9">Efflux transporter, RND family, MFP subunit</fullName>
    </submittedName>
</protein>
<dbReference type="InterPro" id="IPR058625">
    <property type="entry name" value="MdtA-like_BSH"/>
</dbReference>
<evidence type="ECO:0000259" key="6">
    <source>
        <dbReference type="Pfam" id="PF25917"/>
    </source>
</evidence>